<comment type="caution">
    <text evidence="1">The sequence shown here is derived from an EMBL/GenBank/DDBJ whole genome shotgun (WGS) entry which is preliminary data.</text>
</comment>
<sequence>MQAVHFLLFPLFNKIGANRNIQKVIAARMPVQPLFDFLRVPDPEIDHELINGDGPVSHHLLKVAASANMASLQPRRTQIISV</sequence>
<dbReference type="RefSeq" id="WP_310235584.1">
    <property type="nucleotide sequence ID" value="NZ_JAVDUP010000011.1"/>
</dbReference>
<gene>
    <name evidence="1" type="ORF">J2W52_005561</name>
</gene>
<keyword evidence="2" id="KW-1185">Reference proteome</keyword>
<dbReference type="Proteomes" id="UP001250791">
    <property type="component" value="Unassembled WGS sequence"/>
</dbReference>
<evidence type="ECO:0000313" key="1">
    <source>
        <dbReference type="EMBL" id="MDR6903928.1"/>
    </source>
</evidence>
<accession>A0ABU1SZP0</accession>
<name>A0ABU1SZP0_9HYPH</name>
<dbReference type="EMBL" id="JAVDUP010000011">
    <property type="protein sequence ID" value="MDR6903928.1"/>
    <property type="molecule type" value="Genomic_DNA"/>
</dbReference>
<evidence type="ECO:0000313" key="2">
    <source>
        <dbReference type="Proteomes" id="UP001250791"/>
    </source>
</evidence>
<reference evidence="1 2" key="1">
    <citation type="submission" date="2023-07" db="EMBL/GenBank/DDBJ databases">
        <title>Sorghum-associated microbial communities from plants grown in Nebraska, USA.</title>
        <authorList>
            <person name="Schachtman D."/>
        </authorList>
    </citation>
    <scope>NUCLEOTIDE SEQUENCE [LARGE SCALE GENOMIC DNA]</scope>
    <source>
        <strain evidence="1 2">3199</strain>
    </source>
</reference>
<organism evidence="1 2">
    <name type="scientific">Rhizobium miluonense</name>
    <dbReference type="NCBI Taxonomy" id="411945"/>
    <lineage>
        <taxon>Bacteria</taxon>
        <taxon>Pseudomonadati</taxon>
        <taxon>Pseudomonadota</taxon>
        <taxon>Alphaproteobacteria</taxon>
        <taxon>Hyphomicrobiales</taxon>
        <taxon>Rhizobiaceae</taxon>
        <taxon>Rhizobium/Agrobacterium group</taxon>
        <taxon>Rhizobium</taxon>
    </lineage>
</organism>
<proteinExistence type="predicted"/>
<protein>
    <submittedName>
        <fullName evidence="1">Uncharacterized protein</fullName>
    </submittedName>
</protein>